<dbReference type="Pfam" id="PF04354">
    <property type="entry name" value="ZipA_C"/>
    <property type="match status" value="1"/>
</dbReference>
<sequence>MNNLRLTLFIISILLLVLIYFYSRWELKKKGAISSEQKVTDDDHQKDIVDTHKEDLDLAETTAESSTSYQEKDSFTSHPTTLNDGVDTSSTIQFRRNQEVKKDQISSVSLDESYEVEDPFNEKTPPYSQEKSRYSTFSTDEIKGNKYSLEDRQKESALPSSQDIRSKSPAYSPKPPFKPQSSFIESPTKKQPTTELGPELIIALTVTARGKGVFQGRDIASIFIEHGLQFGEMSIFHAYARDKPIFSIVNMVKPGTFNLDKMNSFTTPGLTLFMRLPGPSGGFAAFEAMLNFARILARNLNGDLKDEKRNILTTETIAHIKERILSFNRNRRSLGM</sequence>
<dbReference type="SUPFAM" id="SSF64383">
    <property type="entry name" value="Cell-division protein ZipA, C-terminal domain"/>
    <property type="match status" value="1"/>
</dbReference>
<dbReference type="RefSeq" id="WP_197743703.1">
    <property type="nucleotide sequence ID" value="NZ_LR778175.1"/>
</dbReference>
<feature type="region of interest" description="Disordered" evidence="10">
    <location>
        <begin position="112"/>
        <end position="194"/>
    </location>
</feature>
<keyword evidence="2 8" id="KW-0997">Cell inner membrane</keyword>
<evidence type="ECO:0000256" key="2">
    <source>
        <dbReference type="ARBA" id="ARBA00022519"/>
    </source>
</evidence>
<evidence type="ECO:0000256" key="9">
    <source>
        <dbReference type="RuleBase" id="RU003612"/>
    </source>
</evidence>
<organism evidence="12 13">
    <name type="scientific">Candidatus Nitrosacidococcus tergens</name>
    <dbReference type="NCBI Taxonomy" id="553981"/>
    <lineage>
        <taxon>Bacteria</taxon>
        <taxon>Pseudomonadati</taxon>
        <taxon>Pseudomonadota</taxon>
        <taxon>Gammaproteobacteria</taxon>
        <taxon>Chromatiales</taxon>
        <taxon>Chromatiaceae</taxon>
        <taxon>Candidatus Nitrosacidococcus</taxon>
    </lineage>
</organism>
<feature type="transmembrane region" description="Helical" evidence="8">
    <location>
        <begin position="6"/>
        <end position="23"/>
    </location>
</feature>
<comment type="subunit">
    <text evidence="8">Interacts with FtsZ via their C-terminal domains.</text>
</comment>
<dbReference type="HAMAP" id="MF_00509">
    <property type="entry name" value="ZipA"/>
    <property type="match status" value="1"/>
</dbReference>
<keyword evidence="3 8" id="KW-0132">Cell division</keyword>
<dbReference type="SMART" id="SM00771">
    <property type="entry name" value="ZipA_C"/>
    <property type="match status" value="1"/>
</dbReference>
<evidence type="ECO:0000256" key="1">
    <source>
        <dbReference type="ARBA" id="ARBA00022475"/>
    </source>
</evidence>
<keyword evidence="4 8" id="KW-0812">Transmembrane</keyword>
<evidence type="ECO:0000256" key="7">
    <source>
        <dbReference type="ARBA" id="ARBA00023306"/>
    </source>
</evidence>
<evidence type="ECO:0000256" key="8">
    <source>
        <dbReference type="HAMAP-Rule" id="MF_00509"/>
    </source>
</evidence>
<dbReference type="InterPro" id="IPR036765">
    <property type="entry name" value="ZipA_FtsZ-bd_C_sf"/>
</dbReference>
<keyword evidence="13" id="KW-1185">Reference proteome</keyword>
<evidence type="ECO:0000256" key="6">
    <source>
        <dbReference type="ARBA" id="ARBA00023136"/>
    </source>
</evidence>
<dbReference type="Gene3D" id="3.30.1400.10">
    <property type="entry name" value="ZipA, C-terminal FtsZ-binding domain"/>
    <property type="match status" value="1"/>
</dbReference>
<keyword evidence="5 8" id="KW-1133">Transmembrane helix</keyword>
<dbReference type="GO" id="GO:0000917">
    <property type="term" value="P:division septum assembly"/>
    <property type="evidence" value="ECO:0007669"/>
    <property type="project" value="TreeGrafter"/>
</dbReference>
<feature type="domain" description="ZipA C-terminal FtsZ-binding" evidence="11">
    <location>
        <begin position="198"/>
        <end position="324"/>
    </location>
</feature>
<dbReference type="Proteomes" id="UP000516072">
    <property type="component" value="Chromosome"/>
</dbReference>
<dbReference type="PANTHER" id="PTHR38685">
    <property type="entry name" value="CELL DIVISION PROTEIN ZIPA"/>
    <property type="match status" value="1"/>
</dbReference>
<dbReference type="AlphaFoldDB" id="A0A7G1QAG4"/>
<feature type="compositionally biased region" description="Polar residues" evidence="10">
    <location>
        <begin position="76"/>
        <end position="95"/>
    </location>
</feature>
<keyword evidence="6 8" id="KW-0472">Membrane</keyword>
<comment type="function">
    <text evidence="8 9">Essential cell division protein that stabilizes the FtsZ protofilaments by cross-linking them and that serves as a cytoplasmic membrane anchor for the Z ring. Also required for the recruitment to the septal ring of downstream cell division proteins.</text>
</comment>
<dbReference type="InterPro" id="IPR007449">
    <property type="entry name" value="ZipA_FtsZ-bd_C"/>
</dbReference>
<evidence type="ECO:0000256" key="10">
    <source>
        <dbReference type="SAM" id="MobiDB-lite"/>
    </source>
</evidence>
<dbReference type="GO" id="GO:0005886">
    <property type="term" value="C:plasma membrane"/>
    <property type="evidence" value="ECO:0007669"/>
    <property type="project" value="UniProtKB-SubCell"/>
</dbReference>
<evidence type="ECO:0000259" key="11">
    <source>
        <dbReference type="SMART" id="SM00771"/>
    </source>
</evidence>
<dbReference type="PANTHER" id="PTHR38685:SF1">
    <property type="entry name" value="CELL DIVISION PROTEIN ZIPA"/>
    <property type="match status" value="1"/>
</dbReference>
<dbReference type="GO" id="GO:0032153">
    <property type="term" value="C:cell division site"/>
    <property type="evidence" value="ECO:0007669"/>
    <property type="project" value="UniProtKB-UniRule"/>
</dbReference>
<proteinExistence type="inferred from homology"/>
<feature type="region of interest" description="Disordered" evidence="10">
    <location>
        <begin position="61"/>
        <end position="98"/>
    </location>
</feature>
<dbReference type="KEGG" id="ntg:NSCAC_0957"/>
<protein>
    <recommendedName>
        <fullName evidence="8 9">Cell division protein ZipA</fullName>
    </recommendedName>
</protein>
<dbReference type="GO" id="GO:0043093">
    <property type="term" value="P:FtsZ-dependent cytokinesis"/>
    <property type="evidence" value="ECO:0007669"/>
    <property type="project" value="UniProtKB-UniRule"/>
</dbReference>
<reference evidence="12 13" key="1">
    <citation type="submission" date="2020-03" db="EMBL/GenBank/DDBJ databases">
        <authorList>
            <person name="Picone N."/>
        </authorList>
    </citation>
    <scope>NUCLEOTIDE SEQUENCE [LARGE SCALE GENOMIC DNA]</scope>
    <source>
        <strain evidence="12">NSCAC1</strain>
    </source>
</reference>
<dbReference type="InterPro" id="IPR011919">
    <property type="entry name" value="Cell_div_ZipA"/>
</dbReference>
<evidence type="ECO:0000256" key="5">
    <source>
        <dbReference type="ARBA" id="ARBA00022989"/>
    </source>
</evidence>
<accession>A0A7G1QAG4</accession>
<evidence type="ECO:0000256" key="3">
    <source>
        <dbReference type="ARBA" id="ARBA00022618"/>
    </source>
</evidence>
<evidence type="ECO:0000256" key="4">
    <source>
        <dbReference type="ARBA" id="ARBA00022692"/>
    </source>
</evidence>
<keyword evidence="1 8" id="KW-1003">Cell membrane</keyword>
<evidence type="ECO:0000313" key="12">
    <source>
        <dbReference type="EMBL" id="CAB1276017.1"/>
    </source>
</evidence>
<feature type="compositionally biased region" description="Basic and acidic residues" evidence="10">
    <location>
        <begin position="140"/>
        <end position="155"/>
    </location>
</feature>
<gene>
    <name evidence="8" type="primary">zipA</name>
    <name evidence="12" type="ORF">NSCAC_0957</name>
</gene>
<evidence type="ECO:0000313" key="13">
    <source>
        <dbReference type="Proteomes" id="UP000516072"/>
    </source>
</evidence>
<feature type="compositionally biased region" description="Polar residues" evidence="10">
    <location>
        <begin position="126"/>
        <end position="139"/>
    </location>
</feature>
<comment type="subcellular location">
    <subcellularLocation>
        <location evidence="8">Cell inner membrane</location>
        <topology evidence="8">Single-pass type I membrane protein</topology>
    </subcellularLocation>
    <text evidence="8">Localizes to the Z ring in an FtsZ-dependent manner.</text>
</comment>
<keyword evidence="7 8" id="KW-0131">Cell cycle</keyword>
<name>A0A7G1QAG4_9GAMM</name>
<comment type="similarity">
    <text evidence="8 9">Belongs to the ZipA family.</text>
</comment>
<dbReference type="EMBL" id="LR778175">
    <property type="protein sequence ID" value="CAB1276017.1"/>
    <property type="molecule type" value="Genomic_DNA"/>
</dbReference>
<dbReference type="NCBIfam" id="TIGR02205">
    <property type="entry name" value="septum_zipA"/>
    <property type="match status" value="1"/>
</dbReference>